<dbReference type="EMBL" id="KK115888">
    <property type="protein sequence ID" value="KFM66294.1"/>
    <property type="molecule type" value="Genomic_DNA"/>
</dbReference>
<evidence type="ECO:0000313" key="1">
    <source>
        <dbReference type="EMBL" id="KFM66294.1"/>
    </source>
</evidence>
<feature type="non-terminal residue" evidence="1">
    <location>
        <position position="129"/>
    </location>
</feature>
<protein>
    <submittedName>
        <fullName evidence="1">Uncharacterized protein</fullName>
    </submittedName>
</protein>
<dbReference type="Proteomes" id="UP000054359">
    <property type="component" value="Unassembled WGS sequence"/>
</dbReference>
<gene>
    <name evidence="1" type="ORF">X975_24264</name>
</gene>
<organism evidence="1 2">
    <name type="scientific">Stegodyphus mimosarum</name>
    <name type="common">African social velvet spider</name>
    <dbReference type="NCBI Taxonomy" id="407821"/>
    <lineage>
        <taxon>Eukaryota</taxon>
        <taxon>Metazoa</taxon>
        <taxon>Ecdysozoa</taxon>
        <taxon>Arthropoda</taxon>
        <taxon>Chelicerata</taxon>
        <taxon>Arachnida</taxon>
        <taxon>Araneae</taxon>
        <taxon>Araneomorphae</taxon>
        <taxon>Entelegynae</taxon>
        <taxon>Eresoidea</taxon>
        <taxon>Eresidae</taxon>
        <taxon>Stegodyphus</taxon>
    </lineage>
</organism>
<proteinExistence type="predicted"/>
<accession>A0A087TMF5</accession>
<dbReference type="AlphaFoldDB" id="A0A087TMF5"/>
<reference evidence="1 2" key="1">
    <citation type="submission" date="2013-11" db="EMBL/GenBank/DDBJ databases">
        <title>Genome sequencing of Stegodyphus mimosarum.</title>
        <authorList>
            <person name="Bechsgaard J."/>
        </authorList>
    </citation>
    <scope>NUCLEOTIDE SEQUENCE [LARGE SCALE GENOMIC DNA]</scope>
</reference>
<name>A0A087TMF5_STEMI</name>
<evidence type="ECO:0000313" key="2">
    <source>
        <dbReference type="Proteomes" id="UP000054359"/>
    </source>
</evidence>
<sequence>MGFVHPASSREADLFVFLMAANPVLVAVERSHFTALFSNIRFSQAAATHTERVLESLPELDREQLIKNRVDCGAEIISNSRNIREDREGDQQSRCHFCSVDGQQTLSVEWGPTNAERNDNSNKSSSVFL</sequence>
<keyword evidence="2" id="KW-1185">Reference proteome</keyword>